<dbReference type="InterPro" id="IPR013762">
    <property type="entry name" value="Integrase-like_cat_sf"/>
</dbReference>
<evidence type="ECO:0000259" key="2">
    <source>
        <dbReference type="Pfam" id="PF00589"/>
    </source>
</evidence>
<evidence type="ECO:0000256" key="1">
    <source>
        <dbReference type="ARBA" id="ARBA00023172"/>
    </source>
</evidence>
<dbReference type="Pfam" id="PF00589">
    <property type="entry name" value="Phage_integrase"/>
    <property type="match status" value="1"/>
</dbReference>
<reference evidence="3 4" key="1">
    <citation type="submission" date="2015-11" db="EMBL/GenBank/DDBJ databases">
        <title>Expanding the genomic diversity of Burkholderia species for the development of highly accurate diagnostics.</title>
        <authorList>
            <person name="Sahl J."/>
            <person name="Keim P."/>
            <person name="Wagner D."/>
        </authorList>
    </citation>
    <scope>NUCLEOTIDE SEQUENCE [LARGE SCALE GENOMIC DNA]</scope>
    <source>
        <strain evidence="3 4">MSMB368WGS</strain>
    </source>
</reference>
<accession>A0A132EEV0</accession>
<dbReference type="GO" id="GO:0006310">
    <property type="term" value="P:DNA recombination"/>
    <property type="evidence" value="ECO:0007669"/>
    <property type="project" value="UniProtKB-KW"/>
</dbReference>
<name>A0A132EEV0_9BURK</name>
<organism evidence="3 4">
    <name type="scientific">Burkholderia pseudomultivorans</name>
    <dbReference type="NCBI Taxonomy" id="1207504"/>
    <lineage>
        <taxon>Bacteria</taxon>
        <taxon>Pseudomonadati</taxon>
        <taxon>Pseudomonadota</taxon>
        <taxon>Betaproteobacteria</taxon>
        <taxon>Burkholderiales</taxon>
        <taxon>Burkholderiaceae</taxon>
        <taxon>Burkholderia</taxon>
        <taxon>Burkholderia cepacia complex</taxon>
    </lineage>
</organism>
<dbReference type="GO" id="GO:0003677">
    <property type="term" value="F:DNA binding"/>
    <property type="evidence" value="ECO:0007669"/>
    <property type="project" value="InterPro"/>
</dbReference>
<feature type="domain" description="Tyr recombinase" evidence="2">
    <location>
        <begin position="35"/>
        <end position="104"/>
    </location>
</feature>
<keyword evidence="1" id="KW-0233">DNA recombination</keyword>
<sequence>MLGDIQFMPAMFRLDEPRRVTATVPDFAADSIRWSTAAFGEALRRVANRLDLYARDGSRLYLTPRRLRYTFATRLVQDGASQVLLADALDHTDLQHVMVYYNARADIVVKLDRAMAIKLAPWAQAFMGTLVKGESRAIRGHDPASRIRHFDSRTGRLDGVGTCGSFGFCGLAAPIACYTCAKFQPWLDGPHELVLEALLADRDAHLQRGADPKMTQARDLTITAVADVITRCEEMKRGG</sequence>
<dbReference type="SUPFAM" id="SSF56349">
    <property type="entry name" value="DNA breaking-rejoining enzymes"/>
    <property type="match status" value="1"/>
</dbReference>
<proteinExistence type="predicted"/>
<dbReference type="AlphaFoldDB" id="A0A132EEV0"/>
<dbReference type="Gene3D" id="1.10.443.10">
    <property type="entry name" value="Intergrase catalytic core"/>
    <property type="match status" value="1"/>
</dbReference>
<dbReference type="EMBL" id="LPJR01000039">
    <property type="protein sequence ID" value="KWF27850.1"/>
    <property type="molecule type" value="Genomic_DNA"/>
</dbReference>
<dbReference type="InterPro" id="IPR002104">
    <property type="entry name" value="Integrase_catalytic"/>
</dbReference>
<protein>
    <recommendedName>
        <fullName evidence="2">Tyr recombinase domain-containing protein</fullName>
    </recommendedName>
</protein>
<dbReference type="InterPro" id="IPR011010">
    <property type="entry name" value="DNA_brk_join_enz"/>
</dbReference>
<comment type="caution">
    <text evidence="3">The sequence shown here is derived from an EMBL/GenBank/DDBJ whole genome shotgun (WGS) entry which is preliminary data.</text>
</comment>
<dbReference type="Proteomes" id="UP000062912">
    <property type="component" value="Unassembled WGS sequence"/>
</dbReference>
<evidence type="ECO:0000313" key="4">
    <source>
        <dbReference type="Proteomes" id="UP000062912"/>
    </source>
</evidence>
<gene>
    <name evidence="3" type="ORF">WT56_18840</name>
</gene>
<evidence type="ECO:0000313" key="3">
    <source>
        <dbReference type="EMBL" id="KWF27850.1"/>
    </source>
</evidence>
<dbReference type="GO" id="GO:0015074">
    <property type="term" value="P:DNA integration"/>
    <property type="evidence" value="ECO:0007669"/>
    <property type="project" value="InterPro"/>
</dbReference>